<sequence>MSVILTDTLKKLKLIRDKYTSTISVAKKIPYIPKMLIREQNNIIIDIDNHIENLIIATNTNISKSVNEILLKPNREHTKNWKELIDSL</sequence>
<reference evidence="1 2" key="1">
    <citation type="submission" date="2015-11" db="EMBL/GenBank/DDBJ databases">
        <authorList>
            <person name="Lin W."/>
        </authorList>
    </citation>
    <scope>NUCLEOTIDE SEQUENCE [LARGE SCALE GENOMIC DNA]</scope>
    <source>
        <strain evidence="1 2">HCH-1</strain>
    </source>
</reference>
<evidence type="ECO:0000313" key="2">
    <source>
        <dbReference type="Proteomes" id="UP000060487"/>
    </source>
</evidence>
<comment type="caution">
    <text evidence="1">The sequence shown here is derived from an EMBL/GenBank/DDBJ whole genome shotgun (WGS) entry which is preliminary data.</text>
</comment>
<name>A0ABR5SF85_9BACT</name>
<dbReference type="Proteomes" id="UP000060487">
    <property type="component" value="Unassembled WGS sequence"/>
</dbReference>
<protein>
    <submittedName>
        <fullName evidence="1">Uncharacterized protein</fullName>
    </submittedName>
</protein>
<dbReference type="EMBL" id="LNQR01000077">
    <property type="protein sequence ID" value="KWT83456.1"/>
    <property type="molecule type" value="Genomic_DNA"/>
</dbReference>
<gene>
    <name evidence="1" type="ORF">ASN18_2206</name>
</gene>
<accession>A0ABR5SF85</accession>
<organism evidence="1 2">
    <name type="scientific">Candidatus Magnetominusculus xianensis</name>
    <dbReference type="NCBI Taxonomy" id="1748249"/>
    <lineage>
        <taxon>Bacteria</taxon>
        <taxon>Pseudomonadati</taxon>
        <taxon>Nitrospirota</taxon>
        <taxon>Nitrospiria</taxon>
        <taxon>Nitrospirales</taxon>
        <taxon>Nitrospiraceae</taxon>
        <taxon>Candidatus Magnetominusculus</taxon>
    </lineage>
</organism>
<proteinExistence type="predicted"/>
<keyword evidence="2" id="KW-1185">Reference proteome</keyword>
<evidence type="ECO:0000313" key="1">
    <source>
        <dbReference type="EMBL" id="KWT83456.1"/>
    </source>
</evidence>